<dbReference type="Gene3D" id="3.40.50.300">
    <property type="entry name" value="P-loop containing nucleotide triphosphate hydrolases"/>
    <property type="match status" value="2"/>
</dbReference>
<evidence type="ECO:0000256" key="4">
    <source>
        <dbReference type="ARBA" id="ARBA00022741"/>
    </source>
</evidence>
<evidence type="ECO:0000313" key="7">
    <source>
        <dbReference type="EMBL" id="SEM92623.1"/>
    </source>
</evidence>
<dbReference type="EMBL" id="FOCI01000006">
    <property type="protein sequence ID" value="SEM92623.1"/>
    <property type="molecule type" value="Genomic_DNA"/>
</dbReference>
<dbReference type="InterPro" id="IPR013563">
    <property type="entry name" value="Oligopep_ABC_C"/>
</dbReference>
<dbReference type="FunFam" id="3.40.50.300:FF:000016">
    <property type="entry name" value="Oligopeptide ABC transporter ATP-binding component"/>
    <property type="match status" value="1"/>
</dbReference>
<dbReference type="SMART" id="SM00382">
    <property type="entry name" value="AAA"/>
    <property type="match status" value="2"/>
</dbReference>
<sequence>MADHLLEVRNLSVRFHTAQGVVNAVNGISWHLDKGETLAILGESGSGKSVSASAIMNLIDMPPGEITCGEILFDGIDLLKASVEDRRRLNGKRIAMIFQHPLSHLNPVYPVGWQIAETAMAHGRGKAEAYDRALALMERVGIPNARAAMAKYPHQFSGGQRQRLMIAMALVLKPEILIADEPTTALDVTVQAEVLSLLEELKAETGMGLLMITHDLGVVAEAADRAVVMERGRIVETGTPHELYYNPQHPYTRKLLAAAPGKGEMRSTPAAAAPILRVQDLRKSYGGFQALKGATFDLHAGETLAVVGESGSGKSTIARLILRLEEATAGCVLWQGDDLLTKSPRQMARVRRQLQMVFQDPTQSLNPHMSVFQIISEGWAIHRDIVPKVQWKARVAELLQQVGLEPGHALRVPHQFSGGQRQRIAIARALALEPEVIICDEAVSALDVAIQKQVIDLLGELRNRLGIAFIFIAHDLPLVGDFADRVLVMQAGEIVEQGTVRQIFDAPQQAYTQRLLFAGLDADPDIHATRRSARLAMARG</sequence>
<dbReference type="PANTHER" id="PTHR43776:SF7">
    <property type="entry name" value="D,D-DIPEPTIDE TRANSPORT ATP-BINDING PROTEIN DDPF-RELATED"/>
    <property type="match status" value="1"/>
</dbReference>
<comment type="similarity">
    <text evidence="2">Belongs to the ABC transporter superfamily.</text>
</comment>
<dbReference type="GO" id="GO:0015833">
    <property type="term" value="P:peptide transport"/>
    <property type="evidence" value="ECO:0007669"/>
    <property type="project" value="InterPro"/>
</dbReference>
<dbReference type="Pfam" id="PF00005">
    <property type="entry name" value="ABC_tran"/>
    <property type="match status" value="2"/>
</dbReference>
<evidence type="ECO:0000256" key="1">
    <source>
        <dbReference type="ARBA" id="ARBA00004417"/>
    </source>
</evidence>
<name>A0A1H8CC14_9RHOB</name>
<dbReference type="AlphaFoldDB" id="A0A1H8CC14"/>
<comment type="subcellular location">
    <subcellularLocation>
        <location evidence="1">Cell inner membrane</location>
        <topology evidence="1">Peripheral membrane protein</topology>
    </subcellularLocation>
</comment>
<reference evidence="7 8" key="1">
    <citation type="submission" date="2016-10" db="EMBL/GenBank/DDBJ databases">
        <authorList>
            <person name="de Groot N.N."/>
        </authorList>
    </citation>
    <scope>NUCLEOTIDE SEQUENCE [LARGE SCALE GENOMIC DNA]</scope>
    <source>
        <strain evidence="7 8">DSM 16213</strain>
    </source>
</reference>
<feature type="domain" description="ABC transporter" evidence="6">
    <location>
        <begin position="276"/>
        <end position="516"/>
    </location>
</feature>
<evidence type="ECO:0000259" key="6">
    <source>
        <dbReference type="PROSITE" id="PS50893"/>
    </source>
</evidence>
<dbReference type="InterPro" id="IPR003593">
    <property type="entry name" value="AAA+_ATPase"/>
</dbReference>
<dbReference type="GO" id="GO:0005886">
    <property type="term" value="C:plasma membrane"/>
    <property type="evidence" value="ECO:0007669"/>
    <property type="project" value="UniProtKB-SubCell"/>
</dbReference>
<dbReference type="GO" id="GO:0016887">
    <property type="term" value="F:ATP hydrolysis activity"/>
    <property type="evidence" value="ECO:0007669"/>
    <property type="project" value="InterPro"/>
</dbReference>
<dbReference type="PROSITE" id="PS50893">
    <property type="entry name" value="ABC_TRANSPORTER_2"/>
    <property type="match status" value="2"/>
</dbReference>
<keyword evidence="5 7" id="KW-0067">ATP-binding</keyword>
<dbReference type="InterPro" id="IPR050319">
    <property type="entry name" value="ABC_transp_ATP-bind"/>
</dbReference>
<evidence type="ECO:0000256" key="2">
    <source>
        <dbReference type="ARBA" id="ARBA00005417"/>
    </source>
</evidence>
<dbReference type="GO" id="GO:0005524">
    <property type="term" value="F:ATP binding"/>
    <property type="evidence" value="ECO:0007669"/>
    <property type="project" value="UniProtKB-KW"/>
</dbReference>
<dbReference type="PANTHER" id="PTHR43776">
    <property type="entry name" value="TRANSPORT ATP-BINDING PROTEIN"/>
    <property type="match status" value="1"/>
</dbReference>
<dbReference type="NCBIfam" id="NF008453">
    <property type="entry name" value="PRK11308.1"/>
    <property type="match status" value="2"/>
</dbReference>
<dbReference type="InterPro" id="IPR003439">
    <property type="entry name" value="ABC_transporter-like_ATP-bd"/>
</dbReference>
<dbReference type="Pfam" id="PF08352">
    <property type="entry name" value="oligo_HPY"/>
    <property type="match status" value="2"/>
</dbReference>
<accession>A0A1H8CC14</accession>
<organism evidence="7 8">
    <name type="scientific">Loktanella fryxellensis</name>
    <dbReference type="NCBI Taxonomy" id="245187"/>
    <lineage>
        <taxon>Bacteria</taxon>
        <taxon>Pseudomonadati</taxon>
        <taxon>Pseudomonadota</taxon>
        <taxon>Alphaproteobacteria</taxon>
        <taxon>Rhodobacterales</taxon>
        <taxon>Roseobacteraceae</taxon>
        <taxon>Loktanella</taxon>
    </lineage>
</organism>
<dbReference type="RefSeq" id="WP_089900632.1">
    <property type="nucleotide sequence ID" value="NZ_FOCI01000006.1"/>
</dbReference>
<evidence type="ECO:0000256" key="3">
    <source>
        <dbReference type="ARBA" id="ARBA00022448"/>
    </source>
</evidence>
<dbReference type="PROSITE" id="PS00211">
    <property type="entry name" value="ABC_TRANSPORTER_1"/>
    <property type="match status" value="2"/>
</dbReference>
<dbReference type="NCBIfam" id="NF007739">
    <property type="entry name" value="PRK10419.1"/>
    <property type="match status" value="2"/>
</dbReference>
<dbReference type="SUPFAM" id="SSF52540">
    <property type="entry name" value="P-loop containing nucleoside triphosphate hydrolases"/>
    <property type="match status" value="2"/>
</dbReference>
<dbReference type="GO" id="GO:0055085">
    <property type="term" value="P:transmembrane transport"/>
    <property type="evidence" value="ECO:0007669"/>
    <property type="project" value="UniProtKB-ARBA"/>
</dbReference>
<evidence type="ECO:0000313" key="8">
    <source>
        <dbReference type="Proteomes" id="UP000199585"/>
    </source>
</evidence>
<protein>
    <submittedName>
        <fullName evidence="7">Peptide/nickel transport system ATP-binding protein</fullName>
    </submittedName>
</protein>
<keyword evidence="3" id="KW-0813">Transport</keyword>
<evidence type="ECO:0000256" key="5">
    <source>
        <dbReference type="ARBA" id="ARBA00022840"/>
    </source>
</evidence>
<keyword evidence="8" id="KW-1185">Reference proteome</keyword>
<dbReference type="InterPro" id="IPR027417">
    <property type="entry name" value="P-loop_NTPase"/>
</dbReference>
<dbReference type="OrthoDB" id="9802264at2"/>
<feature type="domain" description="ABC transporter" evidence="6">
    <location>
        <begin position="8"/>
        <end position="256"/>
    </location>
</feature>
<keyword evidence="4" id="KW-0547">Nucleotide-binding</keyword>
<dbReference type="Proteomes" id="UP000199585">
    <property type="component" value="Unassembled WGS sequence"/>
</dbReference>
<dbReference type="STRING" id="245187.SAMN04488003_106149"/>
<proteinExistence type="inferred from homology"/>
<gene>
    <name evidence="7" type="ORF">SAMN04488003_106149</name>
</gene>
<dbReference type="InterPro" id="IPR017871">
    <property type="entry name" value="ABC_transporter-like_CS"/>
</dbReference>
<dbReference type="CDD" id="cd03257">
    <property type="entry name" value="ABC_NikE_OppD_transporters"/>
    <property type="match status" value="2"/>
</dbReference>